<name>D0L2C3_GORB4</name>
<keyword evidence="2" id="KW-0472">Membrane</keyword>
<keyword evidence="2" id="KW-1133">Transmembrane helix</keyword>
<dbReference type="Proteomes" id="UP000001219">
    <property type="component" value="Chromosome"/>
</dbReference>
<keyword evidence="2" id="KW-0812">Transmembrane</keyword>
<evidence type="ECO:0000256" key="1">
    <source>
        <dbReference type="SAM" id="MobiDB-lite"/>
    </source>
</evidence>
<feature type="transmembrane region" description="Helical" evidence="2">
    <location>
        <begin position="98"/>
        <end position="121"/>
    </location>
</feature>
<dbReference type="eggNOG" id="ENOG5032E8F">
    <property type="taxonomic scope" value="Bacteria"/>
</dbReference>
<reference evidence="4" key="1">
    <citation type="submission" date="2009-10" db="EMBL/GenBank/DDBJ databases">
        <title>The complete chromosome of Gordonia bronchialis DSM 43247.</title>
        <authorList>
            <consortium name="US DOE Joint Genome Institute (JGI-PGF)"/>
            <person name="Lucas S."/>
            <person name="Copeland A."/>
            <person name="Lapidus A."/>
            <person name="Glavina del Rio T."/>
            <person name="Dalin E."/>
            <person name="Tice H."/>
            <person name="Bruce D."/>
            <person name="Goodwin L."/>
            <person name="Pitluck S."/>
            <person name="Kyrpides N."/>
            <person name="Mavromatis K."/>
            <person name="Ivanova N."/>
            <person name="Ovchinnikova G."/>
            <person name="Saunders E."/>
            <person name="Brettin T."/>
            <person name="Detter J.C."/>
            <person name="Han C."/>
            <person name="Larimer F."/>
            <person name="Land M."/>
            <person name="Hauser L."/>
            <person name="Markowitz V."/>
            <person name="Cheng J.-F."/>
            <person name="Hugenholtz P."/>
            <person name="Woyke T."/>
            <person name="Wu D."/>
            <person name="Jando M."/>
            <person name="Schneider S."/>
            <person name="Goeker M."/>
            <person name="Klenk H.-P."/>
            <person name="Eisen J.A."/>
        </authorList>
    </citation>
    <scope>NUCLEOTIDE SEQUENCE [LARGE SCALE GENOMIC DNA]</scope>
    <source>
        <strain evidence="4">ATCC 25592 / DSM 43247 / BCRC 13721 / JCM 3198 / KCTC 3076 / NBRC 16047 / NCTC 10667</strain>
    </source>
</reference>
<feature type="compositionally biased region" description="Low complexity" evidence="1">
    <location>
        <begin position="57"/>
        <end position="71"/>
    </location>
</feature>
<feature type="region of interest" description="Disordered" evidence="1">
    <location>
        <begin position="1"/>
        <end position="95"/>
    </location>
</feature>
<evidence type="ECO:0000256" key="2">
    <source>
        <dbReference type="SAM" id="Phobius"/>
    </source>
</evidence>
<organism evidence="3 4">
    <name type="scientific">Gordonia bronchialis (strain ATCC 25592 / DSM 43247 / BCRC 13721 / JCM 3198 / KCTC 3076 / NBRC 16047 / NCTC 10667)</name>
    <name type="common">Rhodococcus bronchialis</name>
    <dbReference type="NCBI Taxonomy" id="526226"/>
    <lineage>
        <taxon>Bacteria</taxon>
        <taxon>Bacillati</taxon>
        <taxon>Actinomycetota</taxon>
        <taxon>Actinomycetes</taxon>
        <taxon>Mycobacteriales</taxon>
        <taxon>Gordoniaceae</taxon>
        <taxon>Gordonia</taxon>
    </lineage>
</organism>
<feature type="region of interest" description="Disordered" evidence="1">
    <location>
        <begin position="123"/>
        <end position="165"/>
    </location>
</feature>
<accession>D0L2C3</accession>
<sequence length="270" mass="27289">MTYQPPPFGGRPIPPMGPPPGGPAPSGPAPSGPAPSGPAPSGPAPSGFGGHGPQTPPGHTGFGNQFGSPTSPYGPGPYGGPPQFTPNPSPRPPRGNGAVAAVVCGVVALLAIAGLIVTIVVKSGSSDGDSTTTAESTTQTSQTTESPDSTYQTSTPDTTTTPGGSYAEVTAIRDAMQNYINAGNARDLARMQAAVCSENRRQVTLLTKPGNIILEGIVATQIDGDYASTQVLVHVEEGGRRSTSEPASARFLKENSQWLYCPGAEPSIGT</sequence>
<dbReference type="EMBL" id="CP001802">
    <property type="protein sequence ID" value="ACY22826.1"/>
    <property type="molecule type" value="Genomic_DNA"/>
</dbReference>
<dbReference type="KEGG" id="gbr:Gbro_3638"/>
<feature type="compositionally biased region" description="Pro residues" evidence="1">
    <location>
        <begin position="72"/>
        <end position="93"/>
    </location>
</feature>
<keyword evidence="4" id="KW-1185">Reference proteome</keyword>
<feature type="compositionally biased region" description="Pro residues" evidence="1">
    <location>
        <begin position="1"/>
        <end position="43"/>
    </location>
</feature>
<gene>
    <name evidence="3" type="ordered locus">Gbro_3638</name>
</gene>
<dbReference type="HOGENOM" id="CLU_1114578_0_0_11"/>
<dbReference type="AlphaFoldDB" id="D0L2C3"/>
<dbReference type="STRING" id="526226.Gbro_3638"/>
<evidence type="ECO:0000313" key="4">
    <source>
        <dbReference type="Proteomes" id="UP000001219"/>
    </source>
</evidence>
<proteinExistence type="predicted"/>
<evidence type="ECO:0000313" key="3">
    <source>
        <dbReference type="EMBL" id="ACY22826.1"/>
    </source>
</evidence>
<reference evidence="3 4" key="2">
    <citation type="journal article" date="2010" name="Stand. Genomic Sci.">
        <title>Complete genome sequence of Gordonia bronchialis type strain (3410).</title>
        <authorList>
            <person name="Ivanova N."/>
            <person name="Sikorski J."/>
            <person name="Jando M."/>
            <person name="Lapidus A."/>
            <person name="Nolan M."/>
            <person name="Lucas S."/>
            <person name="Del Rio T.G."/>
            <person name="Tice H."/>
            <person name="Copeland A."/>
            <person name="Cheng J.F."/>
            <person name="Chen F."/>
            <person name="Bruce D."/>
            <person name="Goodwin L."/>
            <person name="Pitluck S."/>
            <person name="Mavromatis K."/>
            <person name="Ovchinnikova G."/>
            <person name="Pati A."/>
            <person name="Chen A."/>
            <person name="Palaniappan K."/>
            <person name="Land M."/>
            <person name="Hauser L."/>
            <person name="Chang Y.J."/>
            <person name="Jeffries C.D."/>
            <person name="Chain P."/>
            <person name="Saunders E."/>
            <person name="Han C."/>
            <person name="Detter J.C."/>
            <person name="Brettin T."/>
            <person name="Rohde M."/>
            <person name="Goker M."/>
            <person name="Bristow J."/>
            <person name="Eisen J.A."/>
            <person name="Markowitz V."/>
            <person name="Hugenholtz P."/>
            <person name="Klenk H.P."/>
            <person name="Kyrpides N.C."/>
        </authorList>
    </citation>
    <scope>NUCLEOTIDE SEQUENCE [LARGE SCALE GENOMIC DNA]</scope>
    <source>
        <strain evidence="4">ATCC 25592 / DSM 43247 / BCRC 13721 / JCM 3198 / KCTC 3076 / NBRC 16047 / NCTC 10667</strain>
    </source>
</reference>
<protein>
    <submittedName>
        <fullName evidence="3">Uncharacterized protein</fullName>
    </submittedName>
</protein>